<dbReference type="Pfam" id="PF01663">
    <property type="entry name" value="Phosphodiest"/>
    <property type="match status" value="1"/>
</dbReference>
<dbReference type="RefSeq" id="WP_141892698.1">
    <property type="nucleotide sequence ID" value="NZ_BAABLH010000001.1"/>
</dbReference>
<dbReference type="InterPro" id="IPR017850">
    <property type="entry name" value="Alkaline_phosphatase_core_sf"/>
</dbReference>
<feature type="chain" id="PRO_5038830673" evidence="1">
    <location>
        <begin position="32"/>
        <end position="445"/>
    </location>
</feature>
<dbReference type="InterPro" id="IPR002591">
    <property type="entry name" value="Phosphodiest/P_Trfase"/>
</dbReference>
<dbReference type="PANTHER" id="PTHR10151">
    <property type="entry name" value="ECTONUCLEOTIDE PYROPHOSPHATASE/PHOSPHODIESTERASE"/>
    <property type="match status" value="1"/>
</dbReference>
<organism evidence="2 3">
    <name type="scientific">Microbacterium kyungheense</name>
    <dbReference type="NCBI Taxonomy" id="1263636"/>
    <lineage>
        <taxon>Bacteria</taxon>
        <taxon>Bacillati</taxon>
        <taxon>Actinomycetota</taxon>
        <taxon>Actinomycetes</taxon>
        <taxon>Micrococcales</taxon>
        <taxon>Microbacteriaceae</taxon>
        <taxon>Microbacterium</taxon>
    </lineage>
</organism>
<dbReference type="AlphaFoldDB" id="A0A543FKJ0"/>
<reference evidence="2 3" key="1">
    <citation type="submission" date="2019-06" db="EMBL/GenBank/DDBJ databases">
        <title>Sequencing the genomes of 1000 actinobacteria strains.</title>
        <authorList>
            <person name="Klenk H.-P."/>
        </authorList>
    </citation>
    <scope>NUCLEOTIDE SEQUENCE [LARGE SCALE GENOMIC DNA]</scope>
    <source>
        <strain evidence="2 3">DSM 105492</strain>
    </source>
</reference>
<gene>
    <name evidence="2" type="ORF">FB391_0501</name>
</gene>
<keyword evidence="3" id="KW-1185">Reference proteome</keyword>
<dbReference type="Gene3D" id="3.40.720.10">
    <property type="entry name" value="Alkaline Phosphatase, subunit A"/>
    <property type="match status" value="1"/>
</dbReference>
<dbReference type="Proteomes" id="UP000320235">
    <property type="component" value="Unassembled WGS sequence"/>
</dbReference>
<proteinExistence type="predicted"/>
<dbReference type="OrthoDB" id="1956004at2"/>
<protein>
    <submittedName>
        <fullName evidence="2">Putative AlkP superfamily pyrophosphatase or phosphodiesterase</fullName>
    </submittedName>
</protein>
<dbReference type="EMBL" id="VFPE01000001">
    <property type="protein sequence ID" value="TQM34214.1"/>
    <property type="molecule type" value="Genomic_DNA"/>
</dbReference>
<dbReference type="SUPFAM" id="SSF53649">
    <property type="entry name" value="Alkaline phosphatase-like"/>
    <property type="match status" value="1"/>
</dbReference>
<feature type="signal peptide" evidence="1">
    <location>
        <begin position="1"/>
        <end position="31"/>
    </location>
</feature>
<dbReference type="PANTHER" id="PTHR10151:SF120">
    <property type="entry name" value="BIS(5'-ADENOSYL)-TRIPHOSPHATASE"/>
    <property type="match status" value="1"/>
</dbReference>
<comment type="caution">
    <text evidence="2">The sequence shown here is derived from an EMBL/GenBank/DDBJ whole genome shotgun (WGS) entry which is preliminary data.</text>
</comment>
<keyword evidence="1" id="KW-0732">Signal</keyword>
<evidence type="ECO:0000313" key="2">
    <source>
        <dbReference type="EMBL" id="TQM34214.1"/>
    </source>
</evidence>
<dbReference type="GO" id="GO:0016787">
    <property type="term" value="F:hydrolase activity"/>
    <property type="evidence" value="ECO:0007669"/>
    <property type="project" value="UniProtKB-ARBA"/>
</dbReference>
<evidence type="ECO:0000256" key="1">
    <source>
        <dbReference type="SAM" id="SignalP"/>
    </source>
</evidence>
<name>A0A543FKJ0_9MICO</name>
<accession>A0A543FKJ0</accession>
<sequence>MRSSKRIRRLSTLAAAGLVAATLGIAAPAAADAVAAGTPSATTDMSGGPGASTPAEHVVLIALDGFDIDYLDDVALPNLSALAKRGSLSVSTGVMSSITNPSWSSVATGAWPETHRNTAYWFDASTGTARGQQRDLAVPTIAQAIRDQGGTVMSSQWFIVQNYGVTFGDPEGLYTQPGGDCARRTDDAVAVINGQPVLSAGTSVQMSGVPDLIAVYCDRLDALGHAEGDQAEGMPAALADIDVQIGRIVQATKDAGIYGRTAFVVTGDHGMETFTQGMRDDLLAAISAAGYDAEMLSAGQSPQPGTDAVIVVGGVGSLHLVGDAAGDPAAAAAIEAAVAALPHVAAVYDKDEQRAMHMSPNYGELIIEPAEGWSLGATPADPAGVHGMTRVMQVPLVLAGAGVRPHAAPHDPRHIDIAPTIAALLGFEGPAGADGRVLTESIRTR</sequence>
<evidence type="ECO:0000313" key="3">
    <source>
        <dbReference type="Proteomes" id="UP000320235"/>
    </source>
</evidence>